<dbReference type="RefSeq" id="WP_251608259.1">
    <property type="nucleotide sequence ID" value="NZ_JAMQJY010000001.1"/>
</dbReference>
<keyword evidence="4" id="KW-0597">Phosphoprotein</keyword>
<accession>A0ABT0XM55</accession>
<dbReference type="PROSITE" id="PS50110">
    <property type="entry name" value="RESPONSE_REGULATORY"/>
    <property type="match status" value="1"/>
</dbReference>
<dbReference type="SUPFAM" id="SSF52172">
    <property type="entry name" value="CheY-like"/>
    <property type="match status" value="1"/>
</dbReference>
<name>A0ABT0XM55_9BACI</name>
<dbReference type="InterPro" id="IPR009057">
    <property type="entry name" value="Homeodomain-like_sf"/>
</dbReference>
<keyword evidence="2" id="KW-0238">DNA-binding</keyword>
<keyword evidence="3" id="KW-0804">Transcription</keyword>
<dbReference type="CDD" id="cd17536">
    <property type="entry name" value="REC_YesN-like"/>
    <property type="match status" value="1"/>
</dbReference>
<dbReference type="PROSITE" id="PS00041">
    <property type="entry name" value="HTH_ARAC_FAMILY_1"/>
    <property type="match status" value="1"/>
</dbReference>
<dbReference type="SMART" id="SM00342">
    <property type="entry name" value="HTH_ARAC"/>
    <property type="match status" value="1"/>
</dbReference>
<dbReference type="PANTHER" id="PTHR43280:SF10">
    <property type="entry name" value="REGULATORY PROTEIN POCR"/>
    <property type="match status" value="1"/>
</dbReference>
<dbReference type="EMBL" id="JAMQJY010000001">
    <property type="protein sequence ID" value="MCM2676304.1"/>
    <property type="molecule type" value="Genomic_DNA"/>
</dbReference>
<evidence type="ECO:0000256" key="3">
    <source>
        <dbReference type="ARBA" id="ARBA00023163"/>
    </source>
</evidence>
<dbReference type="SMART" id="SM00448">
    <property type="entry name" value="REC"/>
    <property type="match status" value="1"/>
</dbReference>
<dbReference type="PANTHER" id="PTHR43280">
    <property type="entry name" value="ARAC-FAMILY TRANSCRIPTIONAL REGULATOR"/>
    <property type="match status" value="1"/>
</dbReference>
<dbReference type="PROSITE" id="PS01124">
    <property type="entry name" value="HTH_ARAC_FAMILY_2"/>
    <property type="match status" value="1"/>
</dbReference>
<dbReference type="Gene3D" id="1.10.10.60">
    <property type="entry name" value="Homeodomain-like"/>
    <property type="match status" value="2"/>
</dbReference>
<reference evidence="7" key="1">
    <citation type="submission" date="2022-06" db="EMBL/GenBank/DDBJ databases">
        <title>Alkalicoccobacillus porphyridii sp. nov., isolated from a marine red alga, Porphyridium purpureum and reclassification of Shouchella plakortidis and Shouchella gibsonii as Alkalicoccobacillus plakortidis comb. nov. and Alkalicoccobacillus gibsonii comb. nov.</title>
        <authorList>
            <person name="Kim K.H."/>
            <person name="Lee J.K."/>
            <person name="Han D.M."/>
            <person name="Baek J.H."/>
            <person name="Jeon C.O."/>
        </authorList>
    </citation>
    <scope>NUCLEOTIDE SEQUENCE</scope>
    <source>
        <strain evidence="7">DSM 19153</strain>
    </source>
</reference>
<evidence type="ECO:0000256" key="2">
    <source>
        <dbReference type="ARBA" id="ARBA00023125"/>
    </source>
</evidence>
<dbReference type="InterPro" id="IPR018062">
    <property type="entry name" value="HTH_AraC-typ_CS"/>
</dbReference>
<comment type="caution">
    <text evidence="7">The sequence shown here is derived from an EMBL/GenBank/DDBJ whole genome shotgun (WGS) entry which is preliminary data.</text>
</comment>
<dbReference type="PRINTS" id="PR00032">
    <property type="entry name" value="HTHARAC"/>
</dbReference>
<evidence type="ECO:0000313" key="8">
    <source>
        <dbReference type="Proteomes" id="UP001203665"/>
    </source>
</evidence>
<dbReference type="InterPro" id="IPR018060">
    <property type="entry name" value="HTH_AraC"/>
</dbReference>
<evidence type="ECO:0000256" key="1">
    <source>
        <dbReference type="ARBA" id="ARBA00023015"/>
    </source>
</evidence>
<dbReference type="Pfam" id="PF12833">
    <property type="entry name" value="HTH_18"/>
    <property type="match status" value="1"/>
</dbReference>
<feature type="modified residue" description="4-aspartylphosphate" evidence="4">
    <location>
        <position position="54"/>
    </location>
</feature>
<dbReference type="Pfam" id="PF00072">
    <property type="entry name" value="Response_reg"/>
    <property type="match status" value="1"/>
</dbReference>
<evidence type="ECO:0000313" key="7">
    <source>
        <dbReference type="EMBL" id="MCM2676304.1"/>
    </source>
</evidence>
<dbReference type="Gene3D" id="3.40.50.2300">
    <property type="match status" value="1"/>
</dbReference>
<feature type="domain" description="HTH araC/xylS-type" evidence="5">
    <location>
        <begin position="301"/>
        <end position="399"/>
    </location>
</feature>
<sequence length="399" mass="45852">MYTLLLVDDEEATLLGLSAIDWGDLGITTILSASSVNEALELLESNIVHVVVTDIRMPGQSGIDLLIEMNKRQYSTKGILLSGYAEFEYAKQAIRVHAVDYLLKPCSDEELLISVEGVLKKWKEEESQDTERQNMLLELSKKPVFIGGILLRNWKVNKTEVEHIQRQIDEYQLPIKIDSQCYWVGIYNELLKEGALIEHEVQSELSSIGFPIMLMEDPCTVTILLIVQNEELFNGKKELLNHQIIKLKQRLSMKLKTTTVVEITDCFTFWPNVMEQINQVKHSIEKAKQVGNKSSSETLVERAKQYVRLNLHSYPTLQGAADKLQVHSAYLSKIFKEISGENFSDYTHQLKMEHAVYLLVHTNQRVIKVAESLGYSDSSYFIKVFKKYFNKTPQEFRNR</sequence>
<proteinExistence type="predicted"/>
<evidence type="ECO:0000256" key="4">
    <source>
        <dbReference type="PROSITE-ProRule" id="PRU00169"/>
    </source>
</evidence>
<dbReference type="InterPro" id="IPR011006">
    <property type="entry name" value="CheY-like_superfamily"/>
</dbReference>
<keyword evidence="8" id="KW-1185">Reference proteome</keyword>
<dbReference type="SUPFAM" id="SSF46689">
    <property type="entry name" value="Homeodomain-like"/>
    <property type="match status" value="1"/>
</dbReference>
<evidence type="ECO:0000259" key="6">
    <source>
        <dbReference type="PROSITE" id="PS50110"/>
    </source>
</evidence>
<feature type="domain" description="Response regulatory" evidence="6">
    <location>
        <begin position="3"/>
        <end position="119"/>
    </location>
</feature>
<dbReference type="InterPro" id="IPR020449">
    <property type="entry name" value="Tscrpt_reg_AraC-type_HTH"/>
</dbReference>
<dbReference type="InterPro" id="IPR001789">
    <property type="entry name" value="Sig_transdc_resp-reg_receiver"/>
</dbReference>
<protein>
    <submittedName>
        <fullName evidence="7">Response regulator</fullName>
    </submittedName>
</protein>
<organism evidence="7 8">
    <name type="scientific">Alkalicoccobacillus plakortidis</name>
    <dbReference type="NCBI Taxonomy" id="444060"/>
    <lineage>
        <taxon>Bacteria</taxon>
        <taxon>Bacillati</taxon>
        <taxon>Bacillota</taxon>
        <taxon>Bacilli</taxon>
        <taxon>Bacillales</taxon>
        <taxon>Bacillaceae</taxon>
        <taxon>Alkalicoccobacillus</taxon>
    </lineage>
</organism>
<gene>
    <name evidence="7" type="ORF">NDM98_12895</name>
</gene>
<keyword evidence="1" id="KW-0805">Transcription regulation</keyword>
<dbReference type="Proteomes" id="UP001203665">
    <property type="component" value="Unassembled WGS sequence"/>
</dbReference>
<evidence type="ECO:0000259" key="5">
    <source>
        <dbReference type="PROSITE" id="PS01124"/>
    </source>
</evidence>